<organism evidence="1 2">
    <name type="scientific">Dendrothele bispora (strain CBS 962.96)</name>
    <dbReference type="NCBI Taxonomy" id="1314807"/>
    <lineage>
        <taxon>Eukaryota</taxon>
        <taxon>Fungi</taxon>
        <taxon>Dikarya</taxon>
        <taxon>Basidiomycota</taxon>
        <taxon>Agaricomycotina</taxon>
        <taxon>Agaricomycetes</taxon>
        <taxon>Agaricomycetidae</taxon>
        <taxon>Agaricales</taxon>
        <taxon>Agaricales incertae sedis</taxon>
        <taxon>Dendrothele</taxon>
    </lineage>
</organism>
<reference evidence="1 2" key="1">
    <citation type="journal article" date="2019" name="Nat. Ecol. Evol.">
        <title>Megaphylogeny resolves global patterns of mushroom evolution.</title>
        <authorList>
            <person name="Varga T."/>
            <person name="Krizsan K."/>
            <person name="Foldi C."/>
            <person name="Dima B."/>
            <person name="Sanchez-Garcia M."/>
            <person name="Sanchez-Ramirez S."/>
            <person name="Szollosi G.J."/>
            <person name="Szarkandi J.G."/>
            <person name="Papp V."/>
            <person name="Albert L."/>
            <person name="Andreopoulos W."/>
            <person name="Angelini C."/>
            <person name="Antonin V."/>
            <person name="Barry K.W."/>
            <person name="Bougher N.L."/>
            <person name="Buchanan P."/>
            <person name="Buyck B."/>
            <person name="Bense V."/>
            <person name="Catcheside P."/>
            <person name="Chovatia M."/>
            <person name="Cooper J."/>
            <person name="Damon W."/>
            <person name="Desjardin D."/>
            <person name="Finy P."/>
            <person name="Geml J."/>
            <person name="Haridas S."/>
            <person name="Hughes K."/>
            <person name="Justo A."/>
            <person name="Karasinski D."/>
            <person name="Kautmanova I."/>
            <person name="Kiss B."/>
            <person name="Kocsube S."/>
            <person name="Kotiranta H."/>
            <person name="LaButti K.M."/>
            <person name="Lechner B.E."/>
            <person name="Liimatainen K."/>
            <person name="Lipzen A."/>
            <person name="Lukacs Z."/>
            <person name="Mihaltcheva S."/>
            <person name="Morgado L.N."/>
            <person name="Niskanen T."/>
            <person name="Noordeloos M.E."/>
            <person name="Ohm R.A."/>
            <person name="Ortiz-Santana B."/>
            <person name="Ovrebo C."/>
            <person name="Racz N."/>
            <person name="Riley R."/>
            <person name="Savchenko A."/>
            <person name="Shiryaev A."/>
            <person name="Soop K."/>
            <person name="Spirin V."/>
            <person name="Szebenyi C."/>
            <person name="Tomsovsky M."/>
            <person name="Tulloss R.E."/>
            <person name="Uehling J."/>
            <person name="Grigoriev I.V."/>
            <person name="Vagvolgyi C."/>
            <person name="Papp T."/>
            <person name="Martin F.M."/>
            <person name="Miettinen O."/>
            <person name="Hibbett D.S."/>
            <person name="Nagy L.G."/>
        </authorList>
    </citation>
    <scope>NUCLEOTIDE SEQUENCE [LARGE SCALE GENOMIC DNA]</scope>
    <source>
        <strain evidence="1 2">CBS 962.96</strain>
    </source>
</reference>
<name>A0A4S8MKA8_DENBC</name>
<evidence type="ECO:0000313" key="2">
    <source>
        <dbReference type="Proteomes" id="UP000297245"/>
    </source>
</evidence>
<dbReference type="Proteomes" id="UP000297245">
    <property type="component" value="Unassembled WGS sequence"/>
</dbReference>
<sequence length="248" mass="27335">MLEDPPPLCKDVKVSYADIGTFTYPDNNPIHSIIQSQTYSHQHPLNVTLYLQKHGKDKANLLPFTFVINMVLSHPEDCTTLHVLLQQLALIIIDMDADPTALSLNIYANVITALTLSVKVSSTMYIYPTSAISNRYPTTHVSNMATVLNMCLFATPAYPTAHASDMAIVSNMCPFATPAYPDTYFKMDTVLNVCHFATPYPTATTVLNTVSVNSISTQIIPSNTHANATIPGIEILFDMDRLEELVLP</sequence>
<proteinExistence type="predicted"/>
<evidence type="ECO:0000313" key="1">
    <source>
        <dbReference type="EMBL" id="THV03263.1"/>
    </source>
</evidence>
<gene>
    <name evidence="1" type="ORF">K435DRAFT_852145</name>
</gene>
<accession>A0A4S8MKA8</accession>
<protein>
    <submittedName>
        <fullName evidence="1">Uncharacterized protein</fullName>
    </submittedName>
</protein>
<dbReference type="EMBL" id="ML179069">
    <property type="protein sequence ID" value="THV03263.1"/>
    <property type="molecule type" value="Genomic_DNA"/>
</dbReference>
<keyword evidence="2" id="KW-1185">Reference proteome</keyword>
<dbReference type="AlphaFoldDB" id="A0A4S8MKA8"/>